<sequence length="97" mass="11345">MKNDYKVTTIIDLTGVTNNRDLHLLFKEKLVFPDFYGENWAAFWDAITGLIEMPSELVFQGWSNFNKNLPSDAAMLKEILDEYNKEVASQKCEIYFR</sequence>
<dbReference type="EMBL" id="VLYX01000112">
    <property type="protein sequence ID" value="MDR4329785.1"/>
    <property type="molecule type" value="Genomic_DNA"/>
</dbReference>
<dbReference type="GeneID" id="34216324"/>
<name>A0A2H3M554_9BACI</name>
<evidence type="ECO:0000256" key="1">
    <source>
        <dbReference type="ARBA" id="ARBA00006845"/>
    </source>
</evidence>
<dbReference type="AlphaFoldDB" id="A0A2H3M554"/>
<proteinExistence type="inferred from homology"/>
<comment type="caution">
    <text evidence="3">The sequence shown here is derived from an EMBL/GenBank/DDBJ whole genome shotgun (WGS) entry which is preliminary data.</text>
</comment>
<organism evidence="3 4">
    <name type="scientific">Bacillus pseudomycoides</name>
    <dbReference type="NCBI Taxonomy" id="64104"/>
    <lineage>
        <taxon>Bacteria</taxon>
        <taxon>Bacillati</taxon>
        <taxon>Bacillota</taxon>
        <taxon>Bacilli</taxon>
        <taxon>Bacillales</taxon>
        <taxon>Bacillaceae</taxon>
        <taxon>Bacillus</taxon>
        <taxon>Bacillus cereus group</taxon>
    </lineage>
</organism>
<protein>
    <submittedName>
        <fullName evidence="3">Barnase inhibitor</fullName>
    </submittedName>
</protein>
<feature type="domain" description="Barstar (barnase inhibitor)" evidence="2">
    <location>
        <begin position="10"/>
        <end position="94"/>
    </location>
</feature>
<dbReference type="RefSeq" id="WP_006097360.1">
    <property type="nucleotide sequence ID" value="NZ_JANIOB010000030.1"/>
</dbReference>
<dbReference type="Pfam" id="PF01337">
    <property type="entry name" value="Barstar"/>
    <property type="match status" value="1"/>
</dbReference>
<accession>A0A2H3M554</accession>
<comment type="similarity">
    <text evidence="1">Belongs to the barstar family.</text>
</comment>
<dbReference type="SUPFAM" id="SSF52038">
    <property type="entry name" value="Barstar-related"/>
    <property type="match status" value="1"/>
</dbReference>
<dbReference type="Proteomes" id="UP001248134">
    <property type="component" value="Unassembled WGS sequence"/>
</dbReference>
<evidence type="ECO:0000313" key="4">
    <source>
        <dbReference type="Proteomes" id="UP001248134"/>
    </source>
</evidence>
<reference evidence="3" key="1">
    <citation type="submission" date="2019-07" db="EMBL/GenBank/DDBJ databases">
        <title>Phylogenomic Reclassification of ATCC Bacillus Strains and Various Taxa within the Genus Bacillus.</title>
        <authorList>
            <person name="Riojas M.A."/>
            <person name="Frank A.M."/>
            <person name="Fenn S.L."/>
            <person name="King S.P."/>
            <person name="Brower S.M."/>
            <person name="Hazbon M.H."/>
        </authorList>
    </citation>
    <scope>NUCLEOTIDE SEQUENCE</scope>
    <source>
        <strain evidence="3">NR-12239</strain>
    </source>
</reference>
<gene>
    <name evidence="3" type="ORF">FOS08_29555</name>
</gene>
<dbReference type="InterPro" id="IPR000468">
    <property type="entry name" value="Barstar"/>
</dbReference>
<dbReference type="Gene3D" id="3.30.370.10">
    <property type="entry name" value="Barstar-like"/>
    <property type="match status" value="1"/>
</dbReference>
<evidence type="ECO:0000313" key="3">
    <source>
        <dbReference type="EMBL" id="MDR4329785.1"/>
    </source>
</evidence>
<evidence type="ECO:0000259" key="2">
    <source>
        <dbReference type="Pfam" id="PF01337"/>
    </source>
</evidence>
<dbReference type="InterPro" id="IPR035905">
    <property type="entry name" value="Barstar-like_sf"/>
</dbReference>